<accession>M2T845</accession>
<dbReference type="Gene3D" id="3.40.50.720">
    <property type="entry name" value="NAD(P)-binding Rossmann-like Domain"/>
    <property type="match status" value="1"/>
</dbReference>
<evidence type="ECO:0000313" key="5">
    <source>
        <dbReference type="Proteomes" id="UP000016936"/>
    </source>
</evidence>
<dbReference type="PANTHER" id="PTHR24321">
    <property type="entry name" value="DEHYDROGENASES, SHORT CHAIN"/>
    <property type="match status" value="1"/>
</dbReference>
<reference evidence="4 5" key="1">
    <citation type="journal article" date="2012" name="PLoS Pathog.">
        <title>Diverse lifestyles and strategies of plant pathogenesis encoded in the genomes of eighteen Dothideomycetes fungi.</title>
        <authorList>
            <person name="Ohm R.A."/>
            <person name="Feau N."/>
            <person name="Henrissat B."/>
            <person name="Schoch C.L."/>
            <person name="Horwitz B.A."/>
            <person name="Barry K.W."/>
            <person name="Condon B.J."/>
            <person name="Copeland A.C."/>
            <person name="Dhillon B."/>
            <person name="Glaser F."/>
            <person name="Hesse C.N."/>
            <person name="Kosti I."/>
            <person name="LaButti K."/>
            <person name="Lindquist E.A."/>
            <person name="Lucas S."/>
            <person name="Salamov A.A."/>
            <person name="Bradshaw R.E."/>
            <person name="Ciuffetti L."/>
            <person name="Hamelin R.C."/>
            <person name="Kema G.H.J."/>
            <person name="Lawrence C."/>
            <person name="Scott J.A."/>
            <person name="Spatafora J.W."/>
            <person name="Turgeon B.G."/>
            <person name="de Wit P.J.G.M."/>
            <person name="Zhong S."/>
            <person name="Goodwin S.B."/>
            <person name="Grigoriev I.V."/>
        </authorList>
    </citation>
    <scope>NUCLEOTIDE SEQUENCE [LARGE SCALE GENOMIC DNA]</scope>
    <source>
        <strain evidence="5">C5 / ATCC 48332 / race O</strain>
    </source>
</reference>
<dbReference type="OrthoDB" id="1669814at2759"/>
<dbReference type="GO" id="GO:0016491">
    <property type="term" value="F:oxidoreductase activity"/>
    <property type="evidence" value="ECO:0007669"/>
    <property type="project" value="UniProtKB-KW"/>
</dbReference>
<name>M2T845_COCH5</name>
<dbReference type="PANTHER" id="PTHR24321:SF8">
    <property type="entry name" value="ESTRADIOL 17-BETA-DEHYDROGENASE 8-RELATED"/>
    <property type="match status" value="1"/>
</dbReference>
<dbReference type="CDD" id="cd05233">
    <property type="entry name" value="SDR_c"/>
    <property type="match status" value="1"/>
</dbReference>
<evidence type="ECO:0000256" key="2">
    <source>
        <dbReference type="ARBA" id="ARBA00022857"/>
    </source>
</evidence>
<keyword evidence="5" id="KW-1185">Reference proteome</keyword>
<protein>
    <submittedName>
        <fullName evidence="4">Uncharacterized protein</fullName>
    </submittedName>
</protein>
<dbReference type="SUPFAM" id="SSF51735">
    <property type="entry name" value="NAD(P)-binding Rossmann-fold domains"/>
    <property type="match status" value="1"/>
</dbReference>
<dbReference type="Proteomes" id="UP000016936">
    <property type="component" value="Unassembled WGS sequence"/>
</dbReference>
<feature type="non-terminal residue" evidence="4">
    <location>
        <position position="258"/>
    </location>
</feature>
<dbReference type="InterPro" id="IPR002347">
    <property type="entry name" value="SDR_fam"/>
</dbReference>
<dbReference type="EMBL" id="KB445573">
    <property type="protein sequence ID" value="EMD93765.1"/>
    <property type="molecule type" value="Genomic_DNA"/>
</dbReference>
<dbReference type="PROSITE" id="PS00061">
    <property type="entry name" value="ADH_SHORT"/>
    <property type="match status" value="1"/>
</dbReference>
<keyword evidence="2" id="KW-0521">NADP</keyword>
<gene>
    <name evidence="4" type="ORF">COCHEDRAFT_1072956</name>
</gene>
<dbReference type="InterPro" id="IPR036291">
    <property type="entry name" value="NAD(P)-bd_dom_sf"/>
</dbReference>
<dbReference type="FunFam" id="3.40.50.720:FF:000084">
    <property type="entry name" value="Short-chain dehydrogenase reductase"/>
    <property type="match status" value="1"/>
</dbReference>
<dbReference type="OMA" id="GNTICEQ"/>
<keyword evidence="3" id="KW-0560">Oxidoreductase</keyword>
<comment type="similarity">
    <text evidence="1">Belongs to the short-chain dehydrogenases/reductases (SDR) family.</text>
</comment>
<reference evidence="5" key="2">
    <citation type="journal article" date="2013" name="PLoS Genet.">
        <title>Comparative genome structure, secondary metabolite, and effector coding capacity across Cochliobolus pathogens.</title>
        <authorList>
            <person name="Condon B.J."/>
            <person name="Leng Y."/>
            <person name="Wu D."/>
            <person name="Bushley K.E."/>
            <person name="Ohm R.A."/>
            <person name="Otillar R."/>
            <person name="Martin J."/>
            <person name="Schackwitz W."/>
            <person name="Grimwood J."/>
            <person name="MohdZainudin N."/>
            <person name="Xue C."/>
            <person name="Wang R."/>
            <person name="Manning V.A."/>
            <person name="Dhillon B."/>
            <person name="Tu Z.J."/>
            <person name="Steffenson B.J."/>
            <person name="Salamov A."/>
            <person name="Sun H."/>
            <person name="Lowry S."/>
            <person name="LaButti K."/>
            <person name="Han J."/>
            <person name="Copeland A."/>
            <person name="Lindquist E."/>
            <person name="Barry K."/>
            <person name="Schmutz J."/>
            <person name="Baker S.E."/>
            <person name="Ciuffetti L.M."/>
            <person name="Grigoriev I.V."/>
            <person name="Zhong S."/>
            <person name="Turgeon B.G."/>
        </authorList>
    </citation>
    <scope>NUCLEOTIDE SEQUENCE [LARGE SCALE GENOMIC DNA]</scope>
    <source>
        <strain evidence="5">C5 / ATCC 48332 / race O</strain>
    </source>
</reference>
<dbReference type="Pfam" id="PF13561">
    <property type="entry name" value="adh_short_C2"/>
    <property type="match status" value="1"/>
</dbReference>
<dbReference type="PRINTS" id="PR00080">
    <property type="entry name" value="SDRFAMILY"/>
</dbReference>
<evidence type="ECO:0000313" key="4">
    <source>
        <dbReference type="EMBL" id="EMD93765.1"/>
    </source>
</evidence>
<evidence type="ECO:0000256" key="3">
    <source>
        <dbReference type="ARBA" id="ARBA00023002"/>
    </source>
</evidence>
<dbReference type="InterPro" id="IPR020904">
    <property type="entry name" value="Sc_DH/Rdtase_CS"/>
</dbReference>
<sequence length="258" mass="26544">MSSQVSYPSLRGKVIAITGAASGMGLATAKLLYPMGVKLSLADVNKAALDEAANALRASNSSGADDIITTAVDVSSSSQVDNWIQTTVDKFGAINGAANYAGIGTQVTKVVDMSDEEWRKIQGVNNDGTFFSVRAELRAMIKQGSGGSVVNLASVAGVTGRYSCAAYTTSKHGVVGLTKTAAREVAPLGIRVNAVAPGAIDTPMLQTSGTPEAIQFLTHATPLGRLSHADEVARLVIFLLSDESSFVTGSLHVADGGL</sequence>
<dbReference type="AlphaFoldDB" id="M2T845"/>
<dbReference type="PRINTS" id="PR00081">
    <property type="entry name" value="GDHRDH"/>
</dbReference>
<evidence type="ECO:0000256" key="1">
    <source>
        <dbReference type="ARBA" id="ARBA00006484"/>
    </source>
</evidence>
<dbReference type="eggNOG" id="KOG0725">
    <property type="taxonomic scope" value="Eukaryota"/>
</dbReference>
<dbReference type="STRING" id="701091.M2T845"/>
<proteinExistence type="inferred from homology"/>
<organism evidence="4 5">
    <name type="scientific">Cochliobolus heterostrophus (strain C5 / ATCC 48332 / race O)</name>
    <name type="common">Southern corn leaf blight fungus</name>
    <name type="synonym">Bipolaris maydis</name>
    <dbReference type="NCBI Taxonomy" id="701091"/>
    <lineage>
        <taxon>Eukaryota</taxon>
        <taxon>Fungi</taxon>
        <taxon>Dikarya</taxon>
        <taxon>Ascomycota</taxon>
        <taxon>Pezizomycotina</taxon>
        <taxon>Dothideomycetes</taxon>
        <taxon>Pleosporomycetidae</taxon>
        <taxon>Pleosporales</taxon>
        <taxon>Pleosporineae</taxon>
        <taxon>Pleosporaceae</taxon>
        <taxon>Bipolaris</taxon>
    </lineage>
</organism>
<dbReference type="HOGENOM" id="CLU_010194_1_0_1"/>